<evidence type="ECO:0000256" key="2">
    <source>
        <dbReference type="ARBA" id="ARBA00022448"/>
    </source>
</evidence>
<evidence type="ECO:0000256" key="5">
    <source>
        <dbReference type="ARBA" id="ARBA00022989"/>
    </source>
</evidence>
<dbReference type="PANTHER" id="PTHR11662">
    <property type="entry name" value="SOLUTE CARRIER FAMILY 17"/>
    <property type="match status" value="1"/>
</dbReference>
<dbReference type="PROSITE" id="PS50850">
    <property type="entry name" value="MFS"/>
    <property type="match status" value="1"/>
</dbReference>
<evidence type="ECO:0000313" key="9">
    <source>
        <dbReference type="EMBL" id="KAG8198505.1"/>
    </source>
</evidence>
<dbReference type="EMBL" id="JAFNEN010000039">
    <property type="protein sequence ID" value="KAG8198505.1"/>
    <property type="molecule type" value="Genomic_DNA"/>
</dbReference>
<name>A0AAV6VPT5_9ARAC</name>
<accession>A0AAV6VPT5</accession>
<gene>
    <name evidence="9" type="ORF">JTE90_017371</name>
</gene>
<evidence type="ECO:0000256" key="7">
    <source>
        <dbReference type="SAM" id="Phobius"/>
    </source>
</evidence>
<feature type="transmembrane region" description="Helical" evidence="7">
    <location>
        <begin position="124"/>
        <end position="144"/>
    </location>
</feature>
<comment type="caution">
    <text evidence="9">The sequence shown here is derived from an EMBL/GenBank/DDBJ whole genome shotgun (WGS) entry which is preliminary data.</text>
</comment>
<feature type="transmembrane region" description="Helical" evidence="7">
    <location>
        <begin position="150"/>
        <end position="173"/>
    </location>
</feature>
<feature type="transmembrane region" description="Helical" evidence="7">
    <location>
        <begin position="219"/>
        <end position="239"/>
    </location>
</feature>
<evidence type="ECO:0000313" key="10">
    <source>
        <dbReference type="Proteomes" id="UP000827092"/>
    </source>
</evidence>
<protein>
    <recommendedName>
        <fullName evidence="8">Major facilitator superfamily (MFS) profile domain-containing protein</fullName>
    </recommendedName>
</protein>
<dbReference type="Proteomes" id="UP000827092">
    <property type="component" value="Unassembled WGS sequence"/>
</dbReference>
<dbReference type="InterPro" id="IPR036259">
    <property type="entry name" value="MFS_trans_sf"/>
</dbReference>
<keyword evidence="3 7" id="KW-0812">Transmembrane</keyword>
<reference evidence="9 10" key="1">
    <citation type="journal article" date="2022" name="Nat. Ecol. Evol.">
        <title>A masculinizing supergene underlies an exaggerated male reproductive morph in a spider.</title>
        <authorList>
            <person name="Hendrickx F."/>
            <person name="De Corte Z."/>
            <person name="Sonet G."/>
            <person name="Van Belleghem S.M."/>
            <person name="Kostlbacher S."/>
            <person name="Vangestel C."/>
        </authorList>
    </citation>
    <scope>NUCLEOTIDE SEQUENCE [LARGE SCALE GENOMIC DNA]</scope>
    <source>
        <strain evidence="9">W744_W776</strain>
    </source>
</reference>
<dbReference type="InterPro" id="IPR020846">
    <property type="entry name" value="MFS_dom"/>
</dbReference>
<dbReference type="InterPro" id="IPR050382">
    <property type="entry name" value="MFS_Na/Anion_cotransporter"/>
</dbReference>
<sequence>MFDKMQVRKEKMTVQNKDFIPARYILTFLIFCGMNLIFGHRVCLNVAMVAMVNNSEYTESHAKGEESAHCPAPLSNHNDTKHVTQGPYTWSAYTQGMILSSYFYLYVVAQVIGGKMADYVGAKTLFGGATLVSSVLTCVTPTVASWGPEWLIALRTVLGFVHGMHYPSAYTLLSRWSPVQERGTHLSACVIGTHSGVVLSMSLTGFLCERHIAGGWTAPFYMLGSAGFVWMLLWVFLVFESPAEHPRISIKELAHIQTSNSHVAQSNKDVAVPWAQVFSSPPVWAATIAKFCGAWSFLCFQTKLPAYLNEVLHMSMEKNGFVNSILFSALCISAMISGKCSDLLRSKKLMKITTIRKSFETIALLGPAACLVAIPLAKCDTDAVVILLTSSMALFGLSGGGDVSVIVDMAPDFAGKIFGVSNAFASIPGILAPIAAGYFLTGNKGDLQQWTSIFYMSVGMYVFGAVVFLTFGSAETQPWGTRTTEQYCEKQPKIAGSMSNKDANILLTVPVLSISVIGDQKNKQVVVELEKI</sequence>
<feature type="transmembrane region" description="Helical" evidence="7">
    <location>
        <begin position="417"/>
        <end position="440"/>
    </location>
</feature>
<evidence type="ECO:0000256" key="6">
    <source>
        <dbReference type="ARBA" id="ARBA00023136"/>
    </source>
</evidence>
<feature type="domain" description="Major facilitator superfamily (MFS) profile" evidence="8">
    <location>
        <begin position="19"/>
        <end position="476"/>
    </location>
</feature>
<keyword evidence="4" id="KW-0769">Symport</keyword>
<evidence type="ECO:0000259" key="8">
    <source>
        <dbReference type="PROSITE" id="PS50850"/>
    </source>
</evidence>
<keyword evidence="6 7" id="KW-0472">Membrane</keyword>
<dbReference type="InterPro" id="IPR011701">
    <property type="entry name" value="MFS"/>
</dbReference>
<feature type="transmembrane region" description="Helical" evidence="7">
    <location>
        <begin position="359"/>
        <end position="377"/>
    </location>
</feature>
<dbReference type="GO" id="GO:0006820">
    <property type="term" value="P:monoatomic anion transport"/>
    <property type="evidence" value="ECO:0007669"/>
    <property type="project" value="TreeGrafter"/>
</dbReference>
<feature type="transmembrane region" description="Helical" evidence="7">
    <location>
        <begin position="452"/>
        <end position="472"/>
    </location>
</feature>
<feature type="transmembrane region" description="Helical" evidence="7">
    <location>
        <begin position="92"/>
        <end position="112"/>
    </location>
</feature>
<feature type="transmembrane region" description="Helical" evidence="7">
    <location>
        <begin position="383"/>
        <end position="405"/>
    </location>
</feature>
<comment type="subcellular location">
    <subcellularLocation>
        <location evidence="1">Membrane</location>
        <topology evidence="1">Multi-pass membrane protein</topology>
    </subcellularLocation>
</comment>
<evidence type="ECO:0000256" key="4">
    <source>
        <dbReference type="ARBA" id="ARBA00022847"/>
    </source>
</evidence>
<dbReference type="AlphaFoldDB" id="A0AAV6VPT5"/>
<dbReference type="GO" id="GO:0015293">
    <property type="term" value="F:symporter activity"/>
    <property type="evidence" value="ECO:0007669"/>
    <property type="project" value="UniProtKB-KW"/>
</dbReference>
<keyword evidence="10" id="KW-1185">Reference proteome</keyword>
<organism evidence="9 10">
    <name type="scientific">Oedothorax gibbosus</name>
    <dbReference type="NCBI Taxonomy" id="931172"/>
    <lineage>
        <taxon>Eukaryota</taxon>
        <taxon>Metazoa</taxon>
        <taxon>Ecdysozoa</taxon>
        <taxon>Arthropoda</taxon>
        <taxon>Chelicerata</taxon>
        <taxon>Arachnida</taxon>
        <taxon>Araneae</taxon>
        <taxon>Araneomorphae</taxon>
        <taxon>Entelegynae</taxon>
        <taxon>Araneoidea</taxon>
        <taxon>Linyphiidae</taxon>
        <taxon>Erigoninae</taxon>
        <taxon>Oedothorax</taxon>
    </lineage>
</organism>
<keyword evidence="5 7" id="KW-1133">Transmembrane helix</keyword>
<keyword evidence="2" id="KW-0813">Transport</keyword>
<feature type="transmembrane region" description="Helical" evidence="7">
    <location>
        <begin position="185"/>
        <end position="207"/>
    </location>
</feature>
<dbReference type="Pfam" id="PF07690">
    <property type="entry name" value="MFS_1"/>
    <property type="match status" value="1"/>
</dbReference>
<dbReference type="Gene3D" id="1.20.1250.20">
    <property type="entry name" value="MFS general substrate transporter like domains"/>
    <property type="match status" value="2"/>
</dbReference>
<dbReference type="FunFam" id="1.20.1250.20:FF:000423">
    <property type="entry name" value="Putative inorganic phosphate cotransporter-like Protein"/>
    <property type="match status" value="1"/>
</dbReference>
<feature type="transmembrane region" description="Helical" evidence="7">
    <location>
        <begin position="21"/>
        <end position="38"/>
    </location>
</feature>
<dbReference type="PANTHER" id="PTHR11662:SF399">
    <property type="entry name" value="FI19708P1-RELATED"/>
    <property type="match status" value="1"/>
</dbReference>
<evidence type="ECO:0000256" key="1">
    <source>
        <dbReference type="ARBA" id="ARBA00004141"/>
    </source>
</evidence>
<dbReference type="GO" id="GO:0016020">
    <property type="term" value="C:membrane"/>
    <property type="evidence" value="ECO:0007669"/>
    <property type="project" value="UniProtKB-SubCell"/>
</dbReference>
<proteinExistence type="predicted"/>
<evidence type="ECO:0000256" key="3">
    <source>
        <dbReference type="ARBA" id="ARBA00022692"/>
    </source>
</evidence>
<dbReference type="SUPFAM" id="SSF103473">
    <property type="entry name" value="MFS general substrate transporter"/>
    <property type="match status" value="1"/>
</dbReference>
<dbReference type="FunFam" id="1.20.1250.20:FF:000003">
    <property type="entry name" value="Solute carrier family 17 member 3"/>
    <property type="match status" value="1"/>
</dbReference>